<dbReference type="Proteomes" id="UP000030676">
    <property type="component" value="Unassembled WGS sequence"/>
</dbReference>
<gene>
    <name evidence="1" type="ORF">FOPG_18640</name>
</gene>
<reference evidence="1" key="2">
    <citation type="submission" date="2014-03" db="EMBL/GenBank/DDBJ databases">
        <title>The Genome Annotation of Fusarium oxysporum PHW808.</title>
        <authorList>
            <consortium name="The Broad Institute Genomics Platform"/>
            <person name="Ma L.-J."/>
            <person name="Corby-Kistler H."/>
            <person name="Broz K."/>
            <person name="Gale L.R."/>
            <person name="Jonkers W."/>
            <person name="O'Donnell K."/>
            <person name="Ploetz R."/>
            <person name="Steinberg C."/>
            <person name="Schwartz D.C."/>
            <person name="VanEtten H."/>
            <person name="Zhou S."/>
            <person name="Young S.K."/>
            <person name="Zeng Q."/>
            <person name="Gargeya S."/>
            <person name="Fitzgerald M."/>
            <person name="Abouelleil A."/>
            <person name="Alvarado L."/>
            <person name="Chapman S.B."/>
            <person name="Gainer-Dewar J."/>
            <person name="Goldberg J."/>
            <person name="Griggs A."/>
            <person name="Gujja S."/>
            <person name="Hansen M."/>
            <person name="Howarth C."/>
            <person name="Imamovic A."/>
            <person name="Ireland A."/>
            <person name="Larimer J."/>
            <person name="McCowan C."/>
            <person name="Murphy C."/>
            <person name="Pearson M."/>
            <person name="Poon T.W."/>
            <person name="Priest M."/>
            <person name="Roberts A."/>
            <person name="Saif S."/>
            <person name="Shea T."/>
            <person name="Sykes S."/>
            <person name="Wortman J."/>
            <person name="Nusbaum C."/>
            <person name="Birren B."/>
        </authorList>
    </citation>
    <scope>NUCLEOTIDE SEQUENCE</scope>
    <source>
        <strain evidence="1">54008</strain>
    </source>
</reference>
<sequence length="88" mass="10382">MARGAQHGPDLGLWYYGHQLFRHWVPGLGVRPELEAESTHLRLCLYPWWLGVLILRYLWCGNRPTPGFCLPLQLRLVSQQDHCIPQWY</sequence>
<protein>
    <submittedName>
        <fullName evidence="1">Uncharacterized protein</fullName>
    </submittedName>
</protein>
<organism evidence="1">
    <name type="scientific">Fusarium oxysporum f. sp. conglutinans race 2 54008</name>
    <dbReference type="NCBI Taxonomy" id="1089457"/>
    <lineage>
        <taxon>Eukaryota</taxon>
        <taxon>Fungi</taxon>
        <taxon>Dikarya</taxon>
        <taxon>Ascomycota</taxon>
        <taxon>Pezizomycotina</taxon>
        <taxon>Sordariomycetes</taxon>
        <taxon>Hypocreomycetidae</taxon>
        <taxon>Hypocreales</taxon>
        <taxon>Nectriaceae</taxon>
        <taxon>Fusarium</taxon>
        <taxon>Fusarium oxysporum species complex</taxon>
    </lineage>
</organism>
<dbReference type="HOGENOM" id="CLU_2469177_0_0_1"/>
<dbReference type="AlphaFoldDB" id="X0GZ68"/>
<dbReference type="EMBL" id="KK033742">
    <property type="protein sequence ID" value="EXL65126.1"/>
    <property type="molecule type" value="Genomic_DNA"/>
</dbReference>
<evidence type="ECO:0000313" key="1">
    <source>
        <dbReference type="EMBL" id="EXL65126.1"/>
    </source>
</evidence>
<reference evidence="1" key="1">
    <citation type="submission" date="2011-11" db="EMBL/GenBank/DDBJ databases">
        <title>The Genome Sequence of Fusarium oxysporum PHW808.</title>
        <authorList>
            <consortium name="The Broad Institute Genome Sequencing Platform"/>
            <person name="Ma L.-J."/>
            <person name="Gale L.R."/>
            <person name="Schwartz D.C."/>
            <person name="Zhou S."/>
            <person name="Corby-Kistler H."/>
            <person name="Young S.K."/>
            <person name="Zeng Q."/>
            <person name="Gargeya S."/>
            <person name="Fitzgerald M."/>
            <person name="Haas B."/>
            <person name="Abouelleil A."/>
            <person name="Alvarado L."/>
            <person name="Arachchi H.M."/>
            <person name="Berlin A."/>
            <person name="Brown A."/>
            <person name="Chapman S.B."/>
            <person name="Chen Z."/>
            <person name="Dunbar C."/>
            <person name="Freedman E."/>
            <person name="Gearin G."/>
            <person name="Goldberg J."/>
            <person name="Griggs A."/>
            <person name="Gujja S."/>
            <person name="Heiman D."/>
            <person name="Howarth C."/>
            <person name="Larson L."/>
            <person name="Lui A."/>
            <person name="MacDonald P.J.P."/>
            <person name="Montmayeur A."/>
            <person name="Murphy C."/>
            <person name="Neiman D."/>
            <person name="Pearson M."/>
            <person name="Priest M."/>
            <person name="Roberts A."/>
            <person name="Saif S."/>
            <person name="Shea T."/>
            <person name="Shenoy N."/>
            <person name="Sisk P."/>
            <person name="Stolte C."/>
            <person name="Sykes S."/>
            <person name="Wortman J."/>
            <person name="Nusbaum C."/>
            <person name="Birren B."/>
        </authorList>
    </citation>
    <scope>NUCLEOTIDE SEQUENCE [LARGE SCALE GENOMIC DNA]</scope>
    <source>
        <strain evidence="1">54008</strain>
    </source>
</reference>
<accession>X0GZ68</accession>
<name>X0GZ68_FUSOX</name>
<proteinExistence type="predicted"/>